<dbReference type="Gene3D" id="3.30.70.100">
    <property type="match status" value="1"/>
</dbReference>
<dbReference type="SUPFAM" id="SSF54975">
    <property type="entry name" value="Acylphosphatase/BLUF domain-like"/>
    <property type="match status" value="1"/>
</dbReference>
<feature type="active site" evidence="1">
    <location>
        <position position="37"/>
    </location>
</feature>
<dbReference type="EC" id="3.6.1.7" evidence="1"/>
<evidence type="ECO:0000259" key="3">
    <source>
        <dbReference type="PROSITE" id="PS51160"/>
    </source>
</evidence>
<dbReference type="EMBL" id="JAPFFF010000021">
    <property type="protein sequence ID" value="KAK8854265.1"/>
    <property type="molecule type" value="Genomic_DNA"/>
</dbReference>
<evidence type="ECO:0000256" key="1">
    <source>
        <dbReference type="PROSITE-ProRule" id="PRU00520"/>
    </source>
</evidence>
<dbReference type="InterPro" id="IPR001792">
    <property type="entry name" value="Acylphosphatase-like_dom"/>
</dbReference>
<evidence type="ECO:0000313" key="4">
    <source>
        <dbReference type="EMBL" id="KAK8854265.1"/>
    </source>
</evidence>
<feature type="domain" description="Acylphosphatase-like" evidence="3">
    <location>
        <begin position="4"/>
        <end position="102"/>
    </location>
</feature>
<feature type="active site" evidence="1">
    <location>
        <position position="19"/>
    </location>
</feature>
<sequence length="111" mass="12764">MLKKVFLAAHGNVQEVMFRQTILRVADKLGLTAGATNCYYDPDRVDISIEGNENNINKFMEKIKPGNELNSWGAKIDKLVVLPEGRNPLDHQINTDNFKQINWRNDIKFYV</sequence>
<evidence type="ECO:0000256" key="2">
    <source>
        <dbReference type="RuleBase" id="RU004168"/>
    </source>
</evidence>
<dbReference type="InterPro" id="IPR036046">
    <property type="entry name" value="Acylphosphatase-like_dom_sf"/>
</dbReference>
<dbReference type="Proteomes" id="UP001470230">
    <property type="component" value="Unassembled WGS sequence"/>
</dbReference>
<organism evidence="4 5">
    <name type="scientific">Tritrichomonas musculus</name>
    <dbReference type="NCBI Taxonomy" id="1915356"/>
    <lineage>
        <taxon>Eukaryota</taxon>
        <taxon>Metamonada</taxon>
        <taxon>Parabasalia</taxon>
        <taxon>Tritrichomonadida</taxon>
        <taxon>Tritrichomonadidae</taxon>
        <taxon>Tritrichomonas</taxon>
    </lineage>
</organism>
<gene>
    <name evidence="4" type="ORF">M9Y10_016824</name>
</gene>
<name>A0ABR2HX76_9EUKA</name>
<evidence type="ECO:0000313" key="5">
    <source>
        <dbReference type="Proteomes" id="UP001470230"/>
    </source>
</evidence>
<dbReference type="PROSITE" id="PS51160">
    <property type="entry name" value="ACYLPHOSPHATASE_3"/>
    <property type="match status" value="1"/>
</dbReference>
<dbReference type="Pfam" id="PF00708">
    <property type="entry name" value="Acylphosphatase"/>
    <property type="match status" value="1"/>
</dbReference>
<reference evidence="4 5" key="1">
    <citation type="submission" date="2024-04" db="EMBL/GenBank/DDBJ databases">
        <title>Tritrichomonas musculus Genome.</title>
        <authorList>
            <person name="Alves-Ferreira E."/>
            <person name="Grigg M."/>
            <person name="Lorenzi H."/>
            <person name="Galac M."/>
        </authorList>
    </citation>
    <scope>NUCLEOTIDE SEQUENCE [LARGE SCALE GENOMIC DNA]</scope>
    <source>
        <strain evidence="4 5">EAF2021</strain>
    </source>
</reference>
<keyword evidence="5" id="KW-1185">Reference proteome</keyword>
<comment type="catalytic activity">
    <reaction evidence="1">
        <text>an acyl phosphate + H2O = a carboxylate + phosphate + H(+)</text>
        <dbReference type="Rhea" id="RHEA:14965"/>
        <dbReference type="ChEBI" id="CHEBI:15377"/>
        <dbReference type="ChEBI" id="CHEBI:15378"/>
        <dbReference type="ChEBI" id="CHEBI:29067"/>
        <dbReference type="ChEBI" id="CHEBI:43474"/>
        <dbReference type="ChEBI" id="CHEBI:59918"/>
        <dbReference type="EC" id="3.6.1.7"/>
    </reaction>
</comment>
<keyword evidence="1" id="KW-0378">Hydrolase</keyword>
<protein>
    <recommendedName>
        <fullName evidence="1">acylphosphatase</fullName>
        <ecNumber evidence="1">3.6.1.7</ecNumber>
    </recommendedName>
</protein>
<comment type="caution">
    <text evidence="4">The sequence shown here is derived from an EMBL/GenBank/DDBJ whole genome shotgun (WGS) entry which is preliminary data.</text>
</comment>
<accession>A0ABR2HX76</accession>
<proteinExistence type="inferred from homology"/>
<comment type="similarity">
    <text evidence="2">Belongs to the acylphosphatase family.</text>
</comment>